<dbReference type="Gene3D" id="3.40.30.10">
    <property type="entry name" value="Glutaredoxin"/>
    <property type="match status" value="1"/>
</dbReference>
<dbReference type="PROSITE" id="PS51257">
    <property type="entry name" value="PROKAR_LIPOPROTEIN"/>
    <property type="match status" value="1"/>
</dbReference>
<dbReference type="EMBL" id="NWVD01000001">
    <property type="protein sequence ID" value="PCG09932.1"/>
    <property type="molecule type" value="Genomic_DNA"/>
</dbReference>
<evidence type="ECO:0000259" key="3">
    <source>
        <dbReference type="Pfam" id="PF13462"/>
    </source>
</evidence>
<keyword evidence="2" id="KW-0732">Signal</keyword>
<evidence type="ECO:0000313" key="4">
    <source>
        <dbReference type="EMBL" id="PCG09932.1"/>
    </source>
</evidence>
<comment type="similarity">
    <text evidence="1">Belongs to the thioredoxin family. DsbA subfamily.</text>
</comment>
<dbReference type="Pfam" id="PF13462">
    <property type="entry name" value="Thioredoxin_4"/>
    <property type="match status" value="1"/>
</dbReference>
<dbReference type="PANTHER" id="PTHR13887">
    <property type="entry name" value="GLUTATHIONE S-TRANSFERASE KAPPA"/>
    <property type="match status" value="1"/>
</dbReference>
<dbReference type="InterPro" id="IPR012336">
    <property type="entry name" value="Thioredoxin-like_fold"/>
</dbReference>
<dbReference type="Gene3D" id="1.10.40.110">
    <property type="match status" value="1"/>
</dbReference>
<dbReference type="AlphaFoldDB" id="A0A2A4HYH0"/>
<dbReference type="Proteomes" id="UP000218784">
    <property type="component" value="Unassembled WGS sequence"/>
</dbReference>
<feature type="signal peptide" evidence="2">
    <location>
        <begin position="1"/>
        <end position="19"/>
    </location>
</feature>
<dbReference type="GO" id="GO:0016853">
    <property type="term" value="F:isomerase activity"/>
    <property type="evidence" value="ECO:0007669"/>
    <property type="project" value="UniProtKB-KW"/>
</dbReference>
<keyword evidence="5" id="KW-1185">Reference proteome</keyword>
<dbReference type="PANTHER" id="PTHR13887:SF56">
    <property type="entry name" value="THIOREDOXIN-LIKE REDUCTASE RV2466C"/>
    <property type="match status" value="1"/>
</dbReference>
<sequence>MRYLAIPALAALGLLTACGSGGGGNDSAPTAPANSVAAVKAPAGQDWTQVVSRTPEGGFVMGNPDAPLKLVEYGSRTCPTCGAFGQTGQRPLEENYVRSGKVSYEFRDFMVHGPPDFAASLLGRCAGPGPFFPILEQMYLDQPKFLDTQMKVAQDQAFLQRTANMTPAQIANAWGDAMGYVDFVKQRGVTEAQARACLNDTKEIEALTKMMQDASDKQGVTGTPTFFLNGRKLDNVVTWQGIEGALKNAGA</sequence>
<evidence type="ECO:0000256" key="1">
    <source>
        <dbReference type="ARBA" id="ARBA00005791"/>
    </source>
</evidence>
<feature type="domain" description="Thioredoxin-like fold" evidence="3">
    <location>
        <begin position="56"/>
        <end position="247"/>
    </location>
</feature>
<proteinExistence type="inferred from homology"/>
<keyword evidence="4" id="KW-0413">Isomerase</keyword>
<evidence type="ECO:0000256" key="2">
    <source>
        <dbReference type="SAM" id="SignalP"/>
    </source>
</evidence>
<comment type="caution">
    <text evidence="4">The sequence shown here is derived from an EMBL/GenBank/DDBJ whole genome shotgun (WGS) entry which is preliminary data.</text>
</comment>
<dbReference type="InterPro" id="IPR036249">
    <property type="entry name" value="Thioredoxin-like_sf"/>
</dbReference>
<feature type="chain" id="PRO_5012607532" evidence="2">
    <location>
        <begin position="20"/>
        <end position="251"/>
    </location>
</feature>
<evidence type="ECO:0000313" key="5">
    <source>
        <dbReference type="Proteomes" id="UP000218784"/>
    </source>
</evidence>
<gene>
    <name evidence="4" type="ORF">COA17_00135</name>
</gene>
<accession>A0A2A4HYH0</accession>
<name>A0A2A4HYH0_9SPHN</name>
<protein>
    <submittedName>
        <fullName evidence="4">Protein-disulfide isomerase</fullName>
    </submittedName>
</protein>
<dbReference type="SUPFAM" id="SSF52833">
    <property type="entry name" value="Thioredoxin-like"/>
    <property type="match status" value="1"/>
</dbReference>
<organism evidence="4 5">
    <name type="scientific">Sphingomonas ginsenosidimutans</name>
    <dbReference type="NCBI Taxonomy" id="862134"/>
    <lineage>
        <taxon>Bacteria</taxon>
        <taxon>Pseudomonadati</taxon>
        <taxon>Pseudomonadota</taxon>
        <taxon>Alphaproteobacteria</taxon>
        <taxon>Sphingomonadales</taxon>
        <taxon>Sphingomonadaceae</taxon>
        <taxon>Sphingomonas</taxon>
    </lineage>
</organism>
<dbReference type="RefSeq" id="WP_082740684.1">
    <property type="nucleotide sequence ID" value="NZ_JAIEOT010000049.1"/>
</dbReference>
<reference evidence="4 5" key="1">
    <citation type="submission" date="2017-09" db="EMBL/GenBank/DDBJ databases">
        <title>Sphingomonas ginsenosidimutans KACC 14949, whole genome shotgun sequence.</title>
        <authorList>
            <person name="Feng G."/>
            <person name="Zhu H."/>
        </authorList>
    </citation>
    <scope>NUCLEOTIDE SEQUENCE [LARGE SCALE GENOMIC DNA]</scope>
    <source>
        <strain evidence="4 5">KACC 14949</strain>
    </source>
</reference>